<dbReference type="InterPro" id="IPR021739">
    <property type="entry name" value="SaV-like"/>
</dbReference>
<evidence type="ECO:0000313" key="2">
    <source>
        <dbReference type="Proteomes" id="UP000441330"/>
    </source>
</evidence>
<reference evidence="1 2" key="1">
    <citation type="journal article" date="2019" name="Nat. Med.">
        <title>A library of human gut bacterial isolates paired with longitudinal multiomics data enables mechanistic microbiome research.</title>
        <authorList>
            <person name="Poyet M."/>
            <person name="Groussin M."/>
            <person name="Gibbons S.M."/>
            <person name="Avila-Pacheco J."/>
            <person name="Jiang X."/>
            <person name="Kearney S.M."/>
            <person name="Perrotta A.R."/>
            <person name="Berdy B."/>
            <person name="Zhao S."/>
            <person name="Lieberman T.D."/>
            <person name="Swanson P.K."/>
            <person name="Smith M."/>
            <person name="Roesemann S."/>
            <person name="Alexander J.E."/>
            <person name="Rich S.A."/>
            <person name="Livny J."/>
            <person name="Vlamakis H."/>
            <person name="Clish C."/>
            <person name="Bullock K."/>
            <person name="Deik A."/>
            <person name="Scott J."/>
            <person name="Pierce K.A."/>
            <person name="Xavier R.J."/>
            <person name="Alm E.J."/>
        </authorList>
    </citation>
    <scope>NUCLEOTIDE SEQUENCE [LARGE SCALE GENOMIC DNA]</scope>
    <source>
        <strain evidence="1 2">BIOML-A1</strain>
    </source>
</reference>
<dbReference type="Proteomes" id="UP000441330">
    <property type="component" value="Unassembled WGS sequence"/>
</dbReference>
<dbReference type="AlphaFoldDB" id="A0A7X3BP14"/>
<comment type="caution">
    <text evidence="1">The sequence shown here is derived from an EMBL/GenBank/DDBJ whole genome shotgun (WGS) entry which is preliminary data.</text>
</comment>
<accession>A0A7X3BP14</accession>
<gene>
    <name evidence="1" type="ORF">GMC94_03545</name>
</gene>
<name>A0A7X3BP14_STRPA</name>
<dbReference type="Pfam" id="PF11753">
    <property type="entry name" value="DUF3310"/>
    <property type="match status" value="1"/>
</dbReference>
<dbReference type="RefSeq" id="WP_129824289.1">
    <property type="nucleotide sequence ID" value="NZ_RCYS01000002.1"/>
</dbReference>
<dbReference type="EMBL" id="WMZJ01000002">
    <property type="protein sequence ID" value="MTS53971.1"/>
    <property type="molecule type" value="Genomic_DNA"/>
</dbReference>
<evidence type="ECO:0000313" key="1">
    <source>
        <dbReference type="EMBL" id="MTS53971.1"/>
    </source>
</evidence>
<organism evidence="1 2">
    <name type="scientific">Streptococcus parasanguinis</name>
    <dbReference type="NCBI Taxonomy" id="1318"/>
    <lineage>
        <taxon>Bacteria</taxon>
        <taxon>Bacillati</taxon>
        <taxon>Bacillota</taxon>
        <taxon>Bacilli</taxon>
        <taxon>Lactobacillales</taxon>
        <taxon>Streptococcaceae</taxon>
        <taxon>Streptococcus</taxon>
    </lineage>
</organism>
<protein>
    <submittedName>
        <fullName evidence="1">DUF3310 domain-containing protein</fullName>
    </submittedName>
</protein>
<sequence>MEKEKSFEQVLTELVEKDLINEPDHYKGKNGMEVIDVIKNFAPCPEYAEGFFFGNVVKYVLRHSKKNGLEDLKKAQKYLGWLIEYLEQGKNETGTN</sequence>
<proteinExistence type="predicted"/>